<evidence type="ECO:0000313" key="4">
    <source>
        <dbReference type="Proteomes" id="UP000663852"/>
    </source>
</evidence>
<dbReference type="SMART" id="SM00612">
    <property type="entry name" value="Kelch"/>
    <property type="match status" value="3"/>
</dbReference>
<dbReference type="SUPFAM" id="SSF117281">
    <property type="entry name" value="Kelch motif"/>
    <property type="match status" value="1"/>
</dbReference>
<keyword evidence="1" id="KW-0880">Kelch repeat</keyword>
<keyword evidence="2" id="KW-0677">Repeat</keyword>
<dbReference type="OrthoDB" id="45365at2759"/>
<dbReference type="InterPro" id="IPR015915">
    <property type="entry name" value="Kelch-typ_b-propeller"/>
</dbReference>
<reference evidence="3" key="1">
    <citation type="submission" date="2021-02" db="EMBL/GenBank/DDBJ databases">
        <authorList>
            <person name="Nowell W R."/>
        </authorList>
    </citation>
    <scope>NUCLEOTIDE SEQUENCE</scope>
</reference>
<evidence type="ECO:0000256" key="2">
    <source>
        <dbReference type="ARBA" id="ARBA00022737"/>
    </source>
</evidence>
<name>A0A813URP0_ADIRI</name>
<dbReference type="PANTHER" id="PTHR45632">
    <property type="entry name" value="LD33804P"/>
    <property type="match status" value="1"/>
</dbReference>
<gene>
    <name evidence="3" type="ORF">EDS130_LOCUS6321</name>
</gene>
<organism evidence="3 4">
    <name type="scientific">Adineta ricciae</name>
    <name type="common">Rotifer</name>
    <dbReference type="NCBI Taxonomy" id="249248"/>
    <lineage>
        <taxon>Eukaryota</taxon>
        <taxon>Metazoa</taxon>
        <taxon>Spiralia</taxon>
        <taxon>Gnathifera</taxon>
        <taxon>Rotifera</taxon>
        <taxon>Eurotatoria</taxon>
        <taxon>Bdelloidea</taxon>
        <taxon>Adinetida</taxon>
        <taxon>Adinetidae</taxon>
        <taxon>Adineta</taxon>
    </lineage>
</organism>
<evidence type="ECO:0000256" key="1">
    <source>
        <dbReference type="ARBA" id="ARBA00022441"/>
    </source>
</evidence>
<protein>
    <submittedName>
        <fullName evidence="3">Uncharacterized protein</fullName>
    </submittedName>
</protein>
<dbReference type="InterPro" id="IPR006652">
    <property type="entry name" value="Kelch_1"/>
</dbReference>
<sequence length="373" mass="42833">MAHLKRTNRRCTTLFLDKFAFRDQYGFLKDPRQEKADDFTSINAISSSDNEKTDIELDKMNVEISEMLRGLELRKRAYYVNMPNHVYVIGGYLFDPFRKERRPPGNDWRWDMDEKKLEKIPPIPGYGRINFGIAANNGKVVVIGGNTILNKPTETCYVYEQNDEQWQMLPSLPNPLCGTMNLQFYDLFSIEYSLGSAVTLDEKDTLYVFGGYDLLSGNVQFRNDLLQLEDLTAKRWIKLKNTFNIEDKSQTVLPRARALLVACGDDVLPPDGGLFACGGYHKSPTGDLIPVPEILCYDKSTKDWIFLSSIPNLKKMNVFSVDNNVLVISDKVTTEEDEELIPISKYDFTNRKWIMIDQKEIEETPIVKTEADQ</sequence>
<dbReference type="PANTHER" id="PTHR45632:SF3">
    <property type="entry name" value="KELCH-LIKE PROTEIN 32"/>
    <property type="match status" value="1"/>
</dbReference>
<dbReference type="Pfam" id="PF01344">
    <property type="entry name" value="Kelch_1"/>
    <property type="match status" value="1"/>
</dbReference>
<proteinExistence type="predicted"/>
<dbReference type="Gene3D" id="2.120.10.80">
    <property type="entry name" value="Kelch-type beta propeller"/>
    <property type="match status" value="1"/>
</dbReference>
<accession>A0A813URP0</accession>
<evidence type="ECO:0000313" key="3">
    <source>
        <dbReference type="EMBL" id="CAF0830640.1"/>
    </source>
</evidence>
<comment type="caution">
    <text evidence="3">The sequence shown here is derived from an EMBL/GenBank/DDBJ whole genome shotgun (WGS) entry which is preliminary data.</text>
</comment>
<dbReference type="EMBL" id="CAJNOJ010000018">
    <property type="protein sequence ID" value="CAF0830640.1"/>
    <property type="molecule type" value="Genomic_DNA"/>
</dbReference>
<dbReference type="Proteomes" id="UP000663852">
    <property type="component" value="Unassembled WGS sequence"/>
</dbReference>
<dbReference type="AlphaFoldDB" id="A0A813URP0"/>